<reference evidence="2 3" key="1">
    <citation type="journal article" date="2024" name="BMC Genomics">
        <title>De novo assembly and annotation of Popillia japonica's genome with initial clues to its potential as an invasive pest.</title>
        <authorList>
            <person name="Cucini C."/>
            <person name="Boschi S."/>
            <person name="Funari R."/>
            <person name="Cardaioli E."/>
            <person name="Iannotti N."/>
            <person name="Marturano G."/>
            <person name="Paoli F."/>
            <person name="Bruttini M."/>
            <person name="Carapelli A."/>
            <person name="Frati F."/>
            <person name="Nardi F."/>
        </authorList>
    </citation>
    <scope>NUCLEOTIDE SEQUENCE [LARGE SCALE GENOMIC DNA]</scope>
    <source>
        <strain evidence="2">DMR45628</strain>
    </source>
</reference>
<dbReference type="Proteomes" id="UP001458880">
    <property type="component" value="Unassembled WGS sequence"/>
</dbReference>
<dbReference type="EMBL" id="JASPKY010000073">
    <property type="protein sequence ID" value="KAK9739582.1"/>
    <property type="molecule type" value="Genomic_DNA"/>
</dbReference>
<sequence>MVLYIRNHGTKQFIKGKPIRYGYKFSCGGTSTGYLAWIKAYQGAGSLLGYSVVVTYADLLPKDFPCEIYFVNLFTSIYLLKDLDQQNIRATGTIRSNRIMDCNIMKTDVLKKRPRGEFDFRSDESKRLLICTWNDNSVVTITSNFDAVQPGCGVSRFSQAQKKKIQVQQPRLILHYNIHRGRGGPIGRTRIFRFIGYR</sequence>
<comment type="caution">
    <text evidence="2">The sequence shown here is derived from an EMBL/GenBank/DDBJ whole genome shotgun (WGS) entry which is preliminary data.</text>
</comment>
<keyword evidence="3" id="KW-1185">Reference proteome</keyword>
<dbReference type="GO" id="GO:0043565">
    <property type="term" value="F:sequence-specific DNA binding"/>
    <property type="evidence" value="ECO:0007669"/>
    <property type="project" value="TreeGrafter"/>
</dbReference>
<dbReference type="InterPro" id="IPR052638">
    <property type="entry name" value="PiggyBac_TE-derived"/>
</dbReference>
<evidence type="ECO:0000313" key="2">
    <source>
        <dbReference type="EMBL" id="KAK9739582.1"/>
    </source>
</evidence>
<dbReference type="PANTHER" id="PTHR47055">
    <property type="entry name" value="DDE_TNP_1_7 DOMAIN-CONTAINING PROTEIN"/>
    <property type="match status" value="1"/>
</dbReference>
<dbReference type="Pfam" id="PF13843">
    <property type="entry name" value="DDE_Tnp_1_7"/>
    <property type="match status" value="1"/>
</dbReference>
<name>A0AAW1M0Y8_POPJA</name>
<dbReference type="InterPro" id="IPR029526">
    <property type="entry name" value="PGBD"/>
</dbReference>
<dbReference type="PANTHER" id="PTHR47055:SF3">
    <property type="entry name" value="PHORBOL-ESTER_DAG-TYPE DOMAIN-CONTAINING PROTEIN"/>
    <property type="match status" value="1"/>
</dbReference>
<dbReference type="AlphaFoldDB" id="A0AAW1M0Y8"/>
<feature type="domain" description="PiggyBac transposable element-derived protein" evidence="1">
    <location>
        <begin position="1"/>
        <end position="181"/>
    </location>
</feature>
<evidence type="ECO:0000259" key="1">
    <source>
        <dbReference type="Pfam" id="PF13843"/>
    </source>
</evidence>
<gene>
    <name evidence="2" type="ORF">QE152_g8897</name>
</gene>
<proteinExistence type="predicted"/>
<protein>
    <submittedName>
        <fullName evidence="2">Transposase IS4</fullName>
    </submittedName>
</protein>
<evidence type="ECO:0000313" key="3">
    <source>
        <dbReference type="Proteomes" id="UP001458880"/>
    </source>
</evidence>
<organism evidence="2 3">
    <name type="scientific">Popillia japonica</name>
    <name type="common">Japanese beetle</name>
    <dbReference type="NCBI Taxonomy" id="7064"/>
    <lineage>
        <taxon>Eukaryota</taxon>
        <taxon>Metazoa</taxon>
        <taxon>Ecdysozoa</taxon>
        <taxon>Arthropoda</taxon>
        <taxon>Hexapoda</taxon>
        <taxon>Insecta</taxon>
        <taxon>Pterygota</taxon>
        <taxon>Neoptera</taxon>
        <taxon>Endopterygota</taxon>
        <taxon>Coleoptera</taxon>
        <taxon>Polyphaga</taxon>
        <taxon>Scarabaeiformia</taxon>
        <taxon>Scarabaeidae</taxon>
        <taxon>Rutelinae</taxon>
        <taxon>Popillia</taxon>
    </lineage>
</organism>
<accession>A0AAW1M0Y8</accession>